<dbReference type="Proteomes" id="UP000265618">
    <property type="component" value="Unassembled WGS sequence"/>
</dbReference>
<feature type="non-terminal residue" evidence="1">
    <location>
        <position position="44"/>
    </location>
</feature>
<name>A0A9K3DCS7_9EUKA</name>
<protein>
    <submittedName>
        <fullName evidence="1">Uncharacterized protein</fullName>
    </submittedName>
</protein>
<evidence type="ECO:0000313" key="2">
    <source>
        <dbReference type="Proteomes" id="UP000265618"/>
    </source>
</evidence>
<keyword evidence="2" id="KW-1185">Reference proteome</keyword>
<accession>A0A9K3DCS7</accession>
<proteinExistence type="predicted"/>
<reference evidence="1 2" key="1">
    <citation type="journal article" date="2018" name="PLoS ONE">
        <title>The draft genome of Kipferlia bialata reveals reductive genome evolution in fornicate parasites.</title>
        <authorList>
            <person name="Tanifuji G."/>
            <person name="Takabayashi S."/>
            <person name="Kume K."/>
            <person name="Takagi M."/>
            <person name="Nakayama T."/>
            <person name="Kamikawa R."/>
            <person name="Inagaki Y."/>
            <person name="Hashimoto T."/>
        </authorList>
    </citation>
    <scope>NUCLEOTIDE SEQUENCE [LARGE SCALE GENOMIC DNA]</scope>
    <source>
        <strain evidence="1">NY0173</strain>
    </source>
</reference>
<dbReference type="AlphaFoldDB" id="A0A9K3DCS7"/>
<gene>
    <name evidence="1" type="ORF">KIPB_014828</name>
</gene>
<feature type="non-terminal residue" evidence="1">
    <location>
        <position position="1"/>
    </location>
</feature>
<evidence type="ECO:0000313" key="1">
    <source>
        <dbReference type="EMBL" id="GIQ91534.1"/>
    </source>
</evidence>
<sequence>LLTHQDAPLALGRAPRLSECCSILSDLSAVYNLPCSPYTQWYKE</sequence>
<organism evidence="1 2">
    <name type="scientific">Kipferlia bialata</name>
    <dbReference type="NCBI Taxonomy" id="797122"/>
    <lineage>
        <taxon>Eukaryota</taxon>
        <taxon>Metamonada</taxon>
        <taxon>Carpediemonas-like organisms</taxon>
        <taxon>Kipferlia</taxon>
    </lineage>
</organism>
<dbReference type="EMBL" id="BDIP01007882">
    <property type="protein sequence ID" value="GIQ91534.1"/>
    <property type="molecule type" value="Genomic_DNA"/>
</dbReference>
<comment type="caution">
    <text evidence="1">The sequence shown here is derived from an EMBL/GenBank/DDBJ whole genome shotgun (WGS) entry which is preliminary data.</text>
</comment>